<protein>
    <submittedName>
        <fullName evidence="1">Uncharacterized protein</fullName>
    </submittedName>
</protein>
<organism evidence="1">
    <name type="scientific">Anguilla anguilla</name>
    <name type="common">European freshwater eel</name>
    <name type="synonym">Muraena anguilla</name>
    <dbReference type="NCBI Taxonomy" id="7936"/>
    <lineage>
        <taxon>Eukaryota</taxon>
        <taxon>Metazoa</taxon>
        <taxon>Chordata</taxon>
        <taxon>Craniata</taxon>
        <taxon>Vertebrata</taxon>
        <taxon>Euteleostomi</taxon>
        <taxon>Actinopterygii</taxon>
        <taxon>Neopterygii</taxon>
        <taxon>Teleostei</taxon>
        <taxon>Anguilliformes</taxon>
        <taxon>Anguillidae</taxon>
        <taxon>Anguilla</taxon>
    </lineage>
</organism>
<evidence type="ECO:0000313" key="1">
    <source>
        <dbReference type="EMBL" id="JAH39427.1"/>
    </source>
</evidence>
<accession>A0A0E9SDW4</accession>
<dbReference type="AlphaFoldDB" id="A0A0E9SDW4"/>
<name>A0A0E9SDW4_ANGAN</name>
<dbReference type="EMBL" id="GBXM01069150">
    <property type="protein sequence ID" value="JAH39427.1"/>
    <property type="molecule type" value="Transcribed_RNA"/>
</dbReference>
<reference evidence="1" key="2">
    <citation type="journal article" date="2015" name="Fish Shellfish Immunol.">
        <title>Early steps in the European eel (Anguilla anguilla)-Vibrio vulnificus interaction in the gills: Role of the RtxA13 toxin.</title>
        <authorList>
            <person name="Callol A."/>
            <person name="Pajuelo D."/>
            <person name="Ebbesson L."/>
            <person name="Teles M."/>
            <person name="MacKenzie S."/>
            <person name="Amaro C."/>
        </authorList>
    </citation>
    <scope>NUCLEOTIDE SEQUENCE</scope>
</reference>
<proteinExistence type="predicted"/>
<sequence>MIIVFLSKHDNILTPNTQIYYFCVTHCQLNLHLRLPNECYFCLQN</sequence>
<reference evidence="1" key="1">
    <citation type="submission" date="2014-11" db="EMBL/GenBank/DDBJ databases">
        <authorList>
            <person name="Amaro Gonzalez C."/>
        </authorList>
    </citation>
    <scope>NUCLEOTIDE SEQUENCE</scope>
</reference>